<keyword evidence="1" id="KW-1133">Transmembrane helix</keyword>
<dbReference type="EMBL" id="CP061799">
    <property type="protein sequence ID" value="QTA81444.1"/>
    <property type="molecule type" value="Genomic_DNA"/>
</dbReference>
<keyword evidence="1" id="KW-0472">Membrane</keyword>
<accession>A0A975BA11</accession>
<dbReference type="AlphaFoldDB" id="A0A975BA11"/>
<evidence type="ECO:0000313" key="2">
    <source>
        <dbReference type="EMBL" id="QTA81444.1"/>
    </source>
</evidence>
<feature type="transmembrane region" description="Helical" evidence="1">
    <location>
        <begin position="47"/>
        <end position="65"/>
    </location>
</feature>
<gene>
    <name evidence="2" type="ORF">dnl_37790</name>
</gene>
<keyword evidence="1" id="KW-0812">Transmembrane</keyword>
<evidence type="ECO:0000313" key="3">
    <source>
        <dbReference type="Proteomes" id="UP000663720"/>
    </source>
</evidence>
<organism evidence="2 3">
    <name type="scientific">Desulfonema limicola</name>
    <dbReference type="NCBI Taxonomy" id="45656"/>
    <lineage>
        <taxon>Bacteria</taxon>
        <taxon>Pseudomonadati</taxon>
        <taxon>Thermodesulfobacteriota</taxon>
        <taxon>Desulfobacteria</taxon>
        <taxon>Desulfobacterales</taxon>
        <taxon>Desulfococcaceae</taxon>
        <taxon>Desulfonema</taxon>
    </lineage>
</organism>
<dbReference type="Proteomes" id="UP000663720">
    <property type="component" value="Chromosome"/>
</dbReference>
<dbReference type="RefSeq" id="WP_207687477.1">
    <property type="nucleotide sequence ID" value="NZ_CP061799.1"/>
</dbReference>
<evidence type="ECO:0000256" key="1">
    <source>
        <dbReference type="SAM" id="Phobius"/>
    </source>
</evidence>
<name>A0A975BA11_9BACT</name>
<dbReference type="KEGG" id="dli:dnl_37790"/>
<protein>
    <submittedName>
        <fullName evidence="2">Uncharacterized protein</fullName>
    </submittedName>
</protein>
<reference evidence="2" key="1">
    <citation type="journal article" date="2021" name="Microb. Physiol.">
        <title>Proteogenomic Insights into the Physiology of Marine, Sulfate-Reducing, Filamentous Desulfonema limicola and Desulfonema magnum.</title>
        <authorList>
            <person name="Schnaars V."/>
            <person name="Wohlbrand L."/>
            <person name="Scheve S."/>
            <person name="Hinrichs C."/>
            <person name="Reinhardt R."/>
            <person name="Rabus R."/>
        </authorList>
    </citation>
    <scope>NUCLEOTIDE SEQUENCE</scope>
    <source>
        <strain evidence="2">5ac10</strain>
    </source>
</reference>
<keyword evidence="3" id="KW-1185">Reference proteome</keyword>
<proteinExistence type="predicted"/>
<sequence length="74" mass="8200">MMAFSPVRAQVPNLINYQGTLSDADGNPVPDGVYEIEFNIYDAAYKTFAQVLILLGSSLIGFAEFRKKKSIKIN</sequence>